<sequence length="135" mass="15009">MSPVLSVNPGQPCRLLLVVEDEPMILEFLCEILQDEGFATQAMPRADEALQFLESHPDQVRLLLTDINMPGTLNGAGLANRVRECWPEMPVLVMSGYETPQSSGIRYPVSFIRKPWTIGQILDSVDEALNKAGNR</sequence>
<dbReference type="GO" id="GO:0000160">
    <property type="term" value="P:phosphorelay signal transduction system"/>
    <property type="evidence" value="ECO:0007669"/>
    <property type="project" value="InterPro"/>
</dbReference>
<dbReference type="Proteomes" id="UP000323924">
    <property type="component" value="Unassembled WGS sequence"/>
</dbReference>
<reference evidence="4 5" key="1">
    <citation type="submission" date="2019-09" db="EMBL/GenBank/DDBJ databases">
        <authorList>
            <person name="Vacheron J."/>
            <person name="Dubost A."/>
            <person name="Prigent-Combaret C."/>
            <person name="Muller D."/>
        </authorList>
    </citation>
    <scope>NUCLEOTIDE SEQUENCE [LARGE SCALE GENOMIC DNA]</scope>
    <source>
        <strain evidence="4 5">JV497</strain>
    </source>
</reference>
<protein>
    <submittedName>
        <fullName evidence="4">Response regulator</fullName>
    </submittedName>
</protein>
<evidence type="ECO:0000259" key="3">
    <source>
        <dbReference type="PROSITE" id="PS50110"/>
    </source>
</evidence>
<dbReference type="AlphaFoldDB" id="A0AB34C6U3"/>
<organism evidence="4 5">
    <name type="scientific">Pseudomonas chlororaphis</name>
    <dbReference type="NCBI Taxonomy" id="587753"/>
    <lineage>
        <taxon>Bacteria</taxon>
        <taxon>Pseudomonadati</taxon>
        <taxon>Pseudomonadota</taxon>
        <taxon>Gammaproteobacteria</taxon>
        <taxon>Pseudomonadales</taxon>
        <taxon>Pseudomonadaceae</taxon>
        <taxon>Pseudomonas</taxon>
    </lineage>
</organism>
<dbReference type="SMART" id="SM00448">
    <property type="entry name" value="REC"/>
    <property type="match status" value="1"/>
</dbReference>
<feature type="domain" description="Response regulatory" evidence="3">
    <location>
        <begin position="15"/>
        <end position="129"/>
    </location>
</feature>
<dbReference type="Pfam" id="PF00072">
    <property type="entry name" value="Response_reg"/>
    <property type="match status" value="1"/>
</dbReference>
<evidence type="ECO:0000256" key="1">
    <source>
        <dbReference type="ARBA" id="ARBA00022553"/>
    </source>
</evidence>
<comment type="caution">
    <text evidence="4">The sequence shown here is derived from an EMBL/GenBank/DDBJ whole genome shotgun (WGS) entry which is preliminary data.</text>
</comment>
<dbReference type="InterPro" id="IPR050595">
    <property type="entry name" value="Bact_response_regulator"/>
</dbReference>
<dbReference type="EMBL" id="VWPC01000008">
    <property type="protein sequence ID" value="KAA5842726.1"/>
    <property type="molecule type" value="Genomic_DNA"/>
</dbReference>
<dbReference type="Gene3D" id="3.40.50.2300">
    <property type="match status" value="1"/>
</dbReference>
<evidence type="ECO:0000313" key="5">
    <source>
        <dbReference type="Proteomes" id="UP000323924"/>
    </source>
</evidence>
<dbReference type="PANTHER" id="PTHR44591:SF21">
    <property type="entry name" value="TWO-COMPONENT RESPONSE REGULATOR"/>
    <property type="match status" value="1"/>
</dbReference>
<name>A0AB34C6U3_9PSED</name>
<dbReference type="InterPro" id="IPR001789">
    <property type="entry name" value="Sig_transdc_resp-reg_receiver"/>
</dbReference>
<dbReference type="SUPFAM" id="SSF52172">
    <property type="entry name" value="CheY-like"/>
    <property type="match status" value="1"/>
</dbReference>
<dbReference type="InterPro" id="IPR011006">
    <property type="entry name" value="CheY-like_superfamily"/>
</dbReference>
<accession>A0AB34C6U3</accession>
<feature type="modified residue" description="4-aspartylphosphate" evidence="2">
    <location>
        <position position="66"/>
    </location>
</feature>
<evidence type="ECO:0000313" key="4">
    <source>
        <dbReference type="EMBL" id="KAA5842726.1"/>
    </source>
</evidence>
<dbReference type="PANTHER" id="PTHR44591">
    <property type="entry name" value="STRESS RESPONSE REGULATOR PROTEIN 1"/>
    <property type="match status" value="1"/>
</dbReference>
<evidence type="ECO:0000256" key="2">
    <source>
        <dbReference type="PROSITE-ProRule" id="PRU00169"/>
    </source>
</evidence>
<keyword evidence="1 2" id="KW-0597">Phosphoprotein</keyword>
<proteinExistence type="predicted"/>
<dbReference type="RefSeq" id="WP_150050279.1">
    <property type="nucleotide sequence ID" value="NZ_VWPC01000008.1"/>
</dbReference>
<gene>
    <name evidence="4" type="ORF">F2A38_11005</name>
</gene>
<dbReference type="PROSITE" id="PS50110">
    <property type="entry name" value="RESPONSE_REGULATORY"/>
    <property type="match status" value="1"/>
</dbReference>